<name>A0A1I7ZRS6_9BILA</name>
<keyword evidence="1" id="KW-1185">Reference proteome</keyword>
<dbReference type="Proteomes" id="UP000095287">
    <property type="component" value="Unplaced"/>
</dbReference>
<accession>A0A1I7ZRS6</accession>
<evidence type="ECO:0000313" key="1">
    <source>
        <dbReference type="Proteomes" id="UP000095287"/>
    </source>
</evidence>
<sequence length="193" mass="22034">MVQTCDPVRKKRDPPPFSLKEGKFWNGDAGGRVVRGAASFHLCQRPQNMCEYAEDYLRQVVNGVEMFRDVLRIVMDPINCFSDKAQATALAYIKKVVCGIMDSDVFIVRMTQLIGQRDDNPFLFSEKSAFRRTVTKMSHLMRETELFVNDVNVNQEFGVFVHVPDEYGIQHLIVMCEGRLEMLYGINADLADA</sequence>
<dbReference type="WBParaSite" id="L893_g29275.t1">
    <property type="protein sequence ID" value="L893_g29275.t1"/>
    <property type="gene ID" value="L893_g29275"/>
</dbReference>
<organism evidence="1 2">
    <name type="scientific">Steinernema glaseri</name>
    <dbReference type="NCBI Taxonomy" id="37863"/>
    <lineage>
        <taxon>Eukaryota</taxon>
        <taxon>Metazoa</taxon>
        <taxon>Ecdysozoa</taxon>
        <taxon>Nematoda</taxon>
        <taxon>Chromadorea</taxon>
        <taxon>Rhabditida</taxon>
        <taxon>Tylenchina</taxon>
        <taxon>Panagrolaimomorpha</taxon>
        <taxon>Strongyloidoidea</taxon>
        <taxon>Steinernematidae</taxon>
        <taxon>Steinernema</taxon>
    </lineage>
</organism>
<evidence type="ECO:0000313" key="2">
    <source>
        <dbReference type="WBParaSite" id="L893_g29275.t1"/>
    </source>
</evidence>
<dbReference type="AlphaFoldDB" id="A0A1I7ZRS6"/>
<proteinExistence type="predicted"/>
<protein>
    <submittedName>
        <fullName evidence="2">Cyclic nucleotide-binding domain-containing protein</fullName>
    </submittedName>
</protein>
<reference evidence="2" key="1">
    <citation type="submission" date="2016-11" db="UniProtKB">
        <authorList>
            <consortium name="WormBaseParasite"/>
        </authorList>
    </citation>
    <scope>IDENTIFICATION</scope>
</reference>